<evidence type="ECO:0000313" key="2">
    <source>
        <dbReference type="Proteomes" id="UP000276133"/>
    </source>
</evidence>
<dbReference type="AlphaFoldDB" id="A0A3M7PES5"/>
<name>A0A3M7PES5_BRAPC</name>
<keyword evidence="2" id="KW-1185">Reference proteome</keyword>
<gene>
    <name evidence="1" type="ORF">BpHYR1_005428</name>
</gene>
<evidence type="ECO:0000313" key="1">
    <source>
        <dbReference type="EMBL" id="RMZ97519.1"/>
    </source>
</evidence>
<protein>
    <submittedName>
        <fullName evidence="1">Uncharacterized protein</fullName>
    </submittedName>
</protein>
<comment type="caution">
    <text evidence="1">The sequence shown here is derived from an EMBL/GenBank/DDBJ whole genome shotgun (WGS) entry which is preliminary data.</text>
</comment>
<dbReference type="Proteomes" id="UP000276133">
    <property type="component" value="Unassembled WGS sequence"/>
</dbReference>
<sequence length="69" mass="7911">MLRLSFNLVFYSERALARQKKEKFNLIQSVYSMIGILSGGEVWRNNCCKIRQNIKGVVKFGAKTVAKTK</sequence>
<proteinExistence type="predicted"/>
<dbReference type="EMBL" id="REGN01011363">
    <property type="protein sequence ID" value="RMZ97519.1"/>
    <property type="molecule type" value="Genomic_DNA"/>
</dbReference>
<organism evidence="1 2">
    <name type="scientific">Brachionus plicatilis</name>
    <name type="common">Marine rotifer</name>
    <name type="synonym">Brachionus muelleri</name>
    <dbReference type="NCBI Taxonomy" id="10195"/>
    <lineage>
        <taxon>Eukaryota</taxon>
        <taxon>Metazoa</taxon>
        <taxon>Spiralia</taxon>
        <taxon>Gnathifera</taxon>
        <taxon>Rotifera</taxon>
        <taxon>Eurotatoria</taxon>
        <taxon>Monogononta</taxon>
        <taxon>Pseudotrocha</taxon>
        <taxon>Ploima</taxon>
        <taxon>Brachionidae</taxon>
        <taxon>Brachionus</taxon>
    </lineage>
</organism>
<reference evidence="1 2" key="1">
    <citation type="journal article" date="2018" name="Sci. Rep.">
        <title>Genomic signatures of local adaptation to the degree of environmental predictability in rotifers.</title>
        <authorList>
            <person name="Franch-Gras L."/>
            <person name="Hahn C."/>
            <person name="Garcia-Roger E.M."/>
            <person name="Carmona M.J."/>
            <person name="Serra M."/>
            <person name="Gomez A."/>
        </authorList>
    </citation>
    <scope>NUCLEOTIDE SEQUENCE [LARGE SCALE GENOMIC DNA]</scope>
    <source>
        <strain evidence="1">HYR1</strain>
    </source>
</reference>
<accession>A0A3M7PES5</accession>